<dbReference type="SUPFAM" id="SSF50249">
    <property type="entry name" value="Nucleic acid-binding proteins"/>
    <property type="match status" value="1"/>
</dbReference>
<dbReference type="Gene3D" id="6.10.30.10">
    <property type="match status" value="1"/>
</dbReference>
<dbReference type="Pfam" id="PF12172">
    <property type="entry name" value="zf-ChsH2"/>
    <property type="match status" value="1"/>
</dbReference>
<accession>A0A0M6ZKJ7</accession>
<evidence type="ECO:0000256" key="1">
    <source>
        <dbReference type="SAM" id="MobiDB-lite"/>
    </source>
</evidence>
<dbReference type="PANTHER" id="PTHR34075">
    <property type="entry name" value="BLR3430 PROTEIN"/>
    <property type="match status" value="1"/>
</dbReference>
<reference evidence="5" key="1">
    <citation type="submission" date="2015-07" db="EMBL/GenBank/DDBJ databases">
        <authorList>
            <person name="Rodrigo-Torres Lidia"/>
            <person name="Arahal R.David."/>
        </authorList>
    </citation>
    <scope>NUCLEOTIDE SEQUENCE [LARGE SCALE GENOMIC DNA]</scope>
    <source>
        <strain evidence="5">CECT 5096</strain>
    </source>
</reference>
<dbReference type="PANTHER" id="PTHR34075:SF5">
    <property type="entry name" value="BLR3430 PROTEIN"/>
    <property type="match status" value="1"/>
</dbReference>
<dbReference type="InterPro" id="IPR002347">
    <property type="entry name" value="SDR_fam"/>
</dbReference>
<dbReference type="Gene3D" id="3.40.50.720">
    <property type="entry name" value="NAD(P)-binding Rossmann-like Domain"/>
    <property type="match status" value="1"/>
</dbReference>
<dbReference type="GeneID" id="97669579"/>
<evidence type="ECO:0000313" key="4">
    <source>
        <dbReference type="EMBL" id="CTQ69596.1"/>
    </source>
</evidence>
<dbReference type="InterPro" id="IPR022002">
    <property type="entry name" value="ChsH2_Znr"/>
</dbReference>
<dbReference type="InterPro" id="IPR002878">
    <property type="entry name" value="ChsH2_C"/>
</dbReference>
<dbReference type="GO" id="GO:0016491">
    <property type="term" value="F:oxidoreductase activity"/>
    <property type="evidence" value="ECO:0007669"/>
    <property type="project" value="UniProtKB-KW"/>
</dbReference>
<dbReference type="Pfam" id="PF00106">
    <property type="entry name" value="adh_short"/>
    <property type="match status" value="1"/>
</dbReference>
<sequence>MTPPLRPPSKKDPQKRTKPPLRPPEARSRAALGLTAAAAEGRFALQVCEECATVQYPPRDACKACLSTDLVWRDQSSSGTLLAETTVRTSTKLYFRERMPWRMGSVRLDVGPVILCHLHGDCRRDDKVTILNRLDAAGQGVLLAVPAERTDNMDDDPQLRALSADPKHRRILITDLRNPNTPALAGALLDAGAATVFLGESESWRPHANRSTLAELENVEILPLDVTDTASVEKLAGEIGGKTDILINNARFMRPGGALDRGDTAFAREEMDVNYLGPMRLAQAFGPGMCSRTGDGVNSAAAWVNILSVHALSNAPEYGCFTASNAAAYSLSQSLRGEFRTSGLRVMNVFTGPTDDDWYQELPPPKVAPNALARAVVAGLKQGLEDVWCGDVANEIRERWRRDPKVLERELTQGVEGA</sequence>
<dbReference type="EC" id="1.-.-.-" evidence="4"/>
<dbReference type="AlphaFoldDB" id="A0A0M6ZKJ7"/>
<keyword evidence="4" id="KW-0560">Oxidoreductase</keyword>
<dbReference type="Pfam" id="PF01796">
    <property type="entry name" value="OB_ChsH2_C"/>
    <property type="match status" value="1"/>
</dbReference>
<evidence type="ECO:0000313" key="5">
    <source>
        <dbReference type="Proteomes" id="UP000049983"/>
    </source>
</evidence>
<protein>
    <submittedName>
        <fullName evidence="4">Putative oxidoreductase</fullName>
        <ecNumber evidence="4">1.-.-.-</ecNumber>
    </submittedName>
</protein>
<dbReference type="InterPro" id="IPR052513">
    <property type="entry name" value="Thioester_dehydratase-like"/>
</dbReference>
<feature type="region of interest" description="Disordered" evidence="1">
    <location>
        <begin position="1"/>
        <end position="26"/>
    </location>
</feature>
<dbReference type="InterPro" id="IPR036291">
    <property type="entry name" value="NAD(P)-bd_dom_sf"/>
</dbReference>
<dbReference type="STRING" id="311410.LA5095_06113"/>
<name>A0A0M6ZKJ7_9HYPH</name>
<keyword evidence="5" id="KW-1185">Reference proteome</keyword>
<evidence type="ECO:0000259" key="3">
    <source>
        <dbReference type="Pfam" id="PF12172"/>
    </source>
</evidence>
<gene>
    <name evidence="4" type="ORF">LA5096_02186</name>
</gene>
<dbReference type="InterPro" id="IPR012340">
    <property type="entry name" value="NA-bd_OB-fold"/>
</dbReference>
<feature type="domain" description="ChsH2 rubredoxin-like zinc ribbon" evidence="3">
    <location>
        <begin position="36"/>
        <end position="70"/>
    </location>
</feature>
<feature type="domain" description="ChsH2 C-terminal OB-fold" evidence="2">
    <location>
        <begin position="72"/>
        <end position="127"/>
    </location>
</feature>
<dbReference type="OrthoDB" id="7323764at2"/>
<dbReference type="Proteomes" id="UP000049983">
    <property type="component" value="Unassembled WGS sequence"/>
</dbReference>
<dbReference type="SUPFAM" id="SSF51735">
    <property type="entry name" value="NAD(P)-binding Rossmann-fold domains"/>
    <property type="match status" value="1"/>
</dbReference>
<evidence type="ECO:0000259" key="2">
    <source>
        <dbReference type="Pfam" id="PF01796"/>
    </source>
</evidence>
<dbReference type="EMBL" id="CXWC01000007">
    <property type="protein sequence ID" value="CTQ69596.1"/>
    <property type="molecule type" value="Genomic_DNA"/>
</dbReference>
<proteinExistence type="predicted"/>
<organism evidence="4 5">
    <name type="scientific">Roseibium album</name>
    <dbReference type="NCBI Taxonomy" id="311410"/>
    <lineage>
        <taxon>Bacteria</taxon>
        <taxon>Pseudomonadati</taxon>
        <taxon>Pseudomonadota</taxon>
        <taxon>Alphaproteobacteria</taxon>
        <taxon>Hyphomicrobiales</taxon>
        <taxon>Stappiaceae</taxon>
        <taxon>Roseibium</taxon>
    </lineage>
</organism>
<dbReference type="RefSeq" id="WP_055391804.1">
    <property type="nucleotide sequence ID" value="NZ_CXWA01000018.1"/>
</dbReference>